<organism evidence="6">
    <name type="scientific">mine drainage metagenome</name>
    <dbReference type="NCBI Taxonomy" id="410659"/>
    <lineage>
        <taxon>unclassified sequences</taxon>
        <taxon>metagenomes</taxon>
        <taxon>ecological metagenomes</taxon>
    </lineage>
</organism>
<dbReference type="SUPFAM" id="SSF90123">
    <property type="entry name" value="ABC transporter transmembrane region"/>
    <property type="match status" value="1"/>
</dbReference>
<reference evidence="6" key="1">
    <citation type="submission" date="2013-08" db="EMBL/GenBank/DDBJ databases">
        <authorList>
            <person name="Mendez C."/>
            <person name="Richter M."/>
            <person name="Ferrer M."/>
            <person name="Sanchez J."/>
        </authorList>
    </citation>
    <scope>NUCLEOTIDE SEQUENCE</scope>
</reference>
<proteinExistence type="predicted"/>
<dbReference type="AlphaFoldDB" id="T0ZJ08"/>
<dbReference type="PROSITE" id="PS50929">
    <property type="entry name" value="ABC_TM1F"/>
    <property type="match status" value="1"/>
</dbReference>
<comment type="caution">
    <text evidence="6">The sequence shown here is derived from an EMBL/GenBank/DDBJ whole genome shotgun (WGS) entry which is preliminary data.</text>
</comment>
<evidence type="ECO:0000256" key="2">
    <source>
        <dbReference type="ARBA" id="ARBA00022989"/>
    </source>
</evidence>
<dbReference type="InterPro" id="IPR036640">
    <property type="entry name" value="ABC1_TM_sf"/>
</dbReference>
<name>T0ZJ08_9ZZZZ</name>
<protein>
    <submittedName>
        <fullName evidence="6">Membrane protein</fullName>
    </submittedName>
</protein>
<keyword evidence="3 4" id="KW-0472">Membrane</keyword>
<feature type="domain" description="ABC transmembrane type-1" evidence="5">
    <location>
        <begin position="1"/>
        <end position="127"/>
    </location>
</feature>
<accession>T0ZJ08</accession>
<evidence type="ECO:0000313" key="6">
    <source>
        <dbReference type="EMBL" id="EQD44638.1"/>
    </source>
</evidence>
<dbReference type="EMBL" id="AUZZ01006884">
    <property type="protein sequence ID" value="EQD44638.1"/>
    <property type="molecule type" value="Genomic_DNA"/>
</dbReference>
<feature type="transmembrane region" description="Helical" evidence="4">
    <location>
        <begin position="83"/>
        <end position="109"/>
    </location>
</feature>
<dbReference type="GO" id="GO:0016020">
    <property type="term" value="C:membrane"/>
    <property type="evidence" value="ECO:0007669"/>
    <property type="project" value="InterPro"/>
</dbReference>
<evidence type="ECO:0000256" key="1">
    <source>
        <dbReference type="ARBA" id="ARBA00022692"/>
    </source>
</evidence>
<gene>
    <name evidence="6" type="ORF">B2A_09538</name>
</gene>
<evidence type="ECO:0000256" key="3">
    <source>
        <dbReference type="ARBA" id="ARBA00023136"/>
    </source>
</evidence>
<sequence length="171" mass="18021">GAGGIVINYYTPAAAIRAFAILRSGGRYGERVITHEATLRGLAGLRAWLFRRLIPLAPARLSALRSAELFARLRADIDALEHFYLAVLVPAAVALLTMAAGLLVCLIVLPAAAAVLLLGALAAGVLLPADAAAWRARCGARGERGRRVAWTAARCAARSRRAAGMGRCRRA</sequence>
<reference evidence="6" key="2">
    <citation type="journal article" date="2014" name="ISME J.">
        <title>Microbial stratification in low pH oxic and suboxic macroscopic growths along an acid mine drainage.</title>
        <authorList>
            <person name="Mendez-Garcia C."/>
            <person name="Mesa V."/>
            <person name="Sprenger R.R."/>
            <person name="Richter M."/>
            <person name="Diez M.S."/>
            <person name="Solano J."/>
            <person name="Bargiela R."/>
            <person name="Golyshina O.V."/>
            <person name="Manteca A."/>
            <person name="Ramos J.L."/>
            <person name="Gallego J.R."/>
            <person name="Llorente I."/>
            <person name="Martins Dos Santos V.A."/>
            <person name="Jensen O.N."/>
            <person name="Pelaez A.I."/>
            <person name="Sanchez J."/>
            <person name="Ferrer M."/>
        </authorList>
    </citation>
    <scope>NUCLEOTIDE SEQUENCE</scope>
</reference>
<feature type="transmembrane region" description="Helical" evidence="4">
    <location>
        <begin position="115"/>
        <end position="134"/>
    </location>
</feature>
<dbReference type="Gene3D" id="1.20.1560.10">
    <property type="entry name" value="ABC transporter type 1, transmembrane domain"/>
    <property type="match status" value="1"/>
</dbReference>
<evidence type="ECO:0000256" key="4">
    <source>
        <dbReference type="SAM" id="Phobius"/>
    </source>
</evidence>
<keyword evidence="2 4" id="KW-1133">Transmembrane helix</keyword>
<feature type="non-terminal residue" evidence="6">
    <location>
        <position position="1"/>
    </location>
</feature>
<dbReference type="GO" id="GO:0005524">
    <property type="term" value="F:ATP binding"/>
    <property type="evidence" value="ECO:0007669"/>
    <property type="project" value="InterPro"/>
</dbReference>
<evidence type="ECO:0000259" key="5">
    <source>
        <dbReference type="PROSITE" id="PS50929"/>
    </source>
</evidence>
<dbReference type="InterPro" id="IPR011527">
    <property type="entry name" value="ABC1_TM_dom"/>
</dbReference>
<dbReference type="GO" id="GO:0140359">
    <property type="term" value="F:ABC-type transporter activity"/>
    <property type="evidence" value="ECO:0007669"/>
    <property type="project" value="InterPro"/>
</dbReference>
<keyword evidence="1 4" id="KW-0812">Transmembrane</keyword>